<name>A0A3D9CL27_9FLAO</name>
<dbReference type="Proteomes" id="UP000256769">
    <property type="component" value="Unassembled WGS sequence"/>
</dbReference>
<evidence type="ECO:0000313" key="3">
    <source>
        <dbReference type="Proteomes" id="UP000256769"/>
    </source>
</evidence>
<reference evidence="2 3" key="1">
    <citation type="journal article" date="2007" name="Int. J. Syst. Evol. Microbiol.">
        <title>Chryseobacterium flavum sp. nov., isolated from polluted soil.</title>
        <authorList>
            <person name="Zhou Y."/>
            <person name="Dong J."/>
            <person name="Wang X."/>
            <person name="Huang X."/>
            <person name="Zhang K.Y."/>
            <person name="Zhang Y.Q."/>
            <person name="Guo Y.F."/>
            <person name="Lai R."/>
            <person name="Li W.J."/>
        </authorList>
    </citation>
    <scope>NUCLEOTIDE SEQUENCE [LARGE SCALE GENOMIC DNA]</scope>
    <source>
        <strain evidence="2 3">KCTC 12877</strain>
    </source>
</reference>
<protein>
    <recommendedName>
        <fullName evidence="1">PKD/Chitinase domain-containing protein</fullName>
    </recommendedName>
</protein>
<dbReference type="NCBIfam" id="TIGR04131">
    <property type="entry name" value="Bac_Flav_CTERM"/>
    <property type="match status" value="1"/>
</dbReference>
<dbReference type="SMART" id="SM00089">
    <property type="entry name" value="PKD"/>
    <property type="match status" value="2"/>
</dbReference>
<feature type="domain" description="PKD/Chitinase" evidence="1">
    <location>
        <begin position="182"/>
        <end position="259"/>
    </location>
</feature>
<proteinExistence type="predicted"/>
<gene>
    <name evidence="2" type="ORF">DRF59_11450</name>
</gene>
<feature type="domain" description="PKD/Chitinase" evidence="1">
    <location>
        <begin position="264"/>
        <end position="337"/>
    </location>
</feature>
<dbReference type="AlphaFoldDB" id="A0A3D9CL27"/>
<dbReference type="RefSeq" id="WP_133297272.1">
    <property type="nucleotide sequence ID" value="NZ_QNUE01000008.1"/>
</dbReference>
<dbReference type="InterPro" id="IPR026341">
    <property type="entry name" value="T9SS_type_B"/>
</dbReference>
<organism evidence="2 3">
    <name type="scientific">Chryseobacterium flavum</name>
    <dbReference type="NCBI Taxonomy" id="415851"/>
    <lineage>
        <taxon>Bacteria</taxon>
        <taxon>Pseudomonadati</taxon>
        <taxon>Bacteroidota</taxon>
        <taxon>Flavobacteriia</taxon>
        <taxon>Flavobacteriales</taxon>
        <taxon>Weeksellaceae</taxon>
        <taxon>Chryseobacterium group</taxon>
        <taxon>Chryseobacterium</taxon>
    </lineage>
</organism>
<feature type="non-terminal residue" evidence="2">
    <location>
        <position position="1"/>
    </location>
</feature>
<dbReference type="EMBL" id="QNUE01000008">
    <property type="protein sequence ID" value="REC66445.1"/>
    <property type="molecule type" value="Genomic_DNA"/>
</dbReference>
<evidence type="ECO:0000313" key="2">
    <source>
        <dbReference type="EMBL" id="REC66445.1"/>
    </source>
</evidence>
<accession>A0A3D9CL27</accession>
<dbReference type="OrthoDB" id="9765926at2"/>
<sequence>ITNPSAYVSANAVVYVRVASAACFKVAEIQLSINTNPIPVITASATTICQGNSITLTSNFPTGNFWSTGETTQSITIYTAGTYTLTVNDGTCVSEPVNINITTATDPDIQIMGNLTFCEGSPNILTATASGNGNTFLWSNGVTTAINTVTTSGTYTVTVITQEGCQYQKSVTVTADPQIIINIAAPSPITCTQPQITLVATASVYQSGATFLWTATGGGNIISGADTLTPVVNNSGTYTLTISSATAQGCIKQSSITVTGNTNPPALSLSSTKLTICKGESVTITATGAVDYAWTGLPGTGNTQTVTPADTTTYSVTGTGANGCTANATITIKVVPEITSVLGNIEICDGDRITLDAGSGTGYTYLWSNGESTQIIHPTQTGTYTVTINNGYCSKDFTATVTAIPKPEIQEIIYNDNSLTIKAKNNGMPPLEYSIDGGITWYSSPVFNNILRNAMYSVQVRNKGLYCIASTEYFTFFINNIITPNHDGYNDVIDFSIISKYGDFKGDIYDRYGQTVFKVSPQTPVWYGVYLSRPLPTGTYWYKLSWKDRLSQKTVTASGWILLQNRN</sequence>
<evidence type="ECO:0000259" key="1">
    <source>
        <dbReference type="SMART" id="SM00089"/>
    </source>
</evidence>
<dbReference type="InterPro" id="IPR022409">
    <property type="entry name" value="PKD/Chitinase_dom"/>
</dbReference>
<comment type="caution">
    <text evidence="2">The sequence shown here is derived from an EMBL/GenBank/DDBJ whole genome shotgun (WGS) entry which is preliminary data.</text>
</comment>
<keyword evidence="3" id="KW-1185">Reference proteome</keyword>
<dbReference type="Pfam" id="PF13585">
    <property type="entry name" value="CHU_C"/>
    <property type="match status" value="1"/>
</dbReference>